<dbReference type="InterPro" id="IPR011990">
    <property type="entry name" value="TPR-like_helical_dom_sf"/>
</dbReference>
<evidence type="ECO:0000313" key="5">
    <source>
        <dbReference type="Proteomes" id="UP000182915"/>
    </source>
</evidence>
<dbReference type="InterPro" id="IPR036388">
    <property type="entry name" value="WH-like_DNA-bd_sf"/>
</dbReference>
<dbReference type="InterPro" id="IPR019734">
    <property type="entry name" value="TPR_rpt"/>
</dbReference>
<evidence type="ECO:0000256" key="1">
    <source>
        <dbReference type="ARBA" id="ARBA00022741"/>
    </source>
</evidence>
<dbReference type="Gene3D" id="3.40.50.300">
    <property type="entry name" value="P-loop containing nucleotide triphosphate hydrolases"/>
    <property type="match status" value="1"/>
</dbReference>
<dbReference type="PRINTS" id="PR00038">
    <property type="entry name" value="HTHLUXR"/>
</dbReference>
<evidence type="ECO:0000256" key="2">
    <source>
        <dbReference type="ARBA" id="ARBA00022840"/>
    </source>
</evidence>
<dbReference type="InterPro" id="IPR027417">
    <property type="entry name" value="P-loop_NTPase"/>
</dbReference>
<dbReference type="PANTHER" id="PTHR16305">
    <property type="entry name" value="TESTICULAR SOLUBLE ADENYLYL CYCLASE"/>
    <property type="match status" value="1"/>
</dbReference>
<dbReference type="SUPFAM" id="SSF46894">
    <property type="entry name" value="C-terminal effector domain of the bipartite response regulators"/>
    <property type="match status" value="1"/>
</dbReference>
<name>A0A1H6IAK8_MYCRU</name>
<dbReference type="Gene3D" id="1.25.40.10">
    <property type="entry name" value="Tetratricopeptide repeat domain"/>
    <property type="match status" value="2"/>
</dbReference>
<proteinExistence type="predicted"/>
<dbReference type="Pfam" id="PF00196">
    <property type="entry name" value="GerE"/>
    <property type="match status" value="1"/>
</dbReference>
<dbReference type="PROSITE" id="PS00622">
    <property type="entry name" value="HTH_LUXR_1"/>
    <property type="match status" value="1"/>
</dbReference>
<dbReference type="SMART" id="SM00421">
    <property type="entry name" value="HTH_LUXR"/>
    <property type="match status" value="1"/>
</dbReference>
<gene>
    <name evidence="4" type="ORF">SAMN04489835_0079</name>
</gene>
<dbReference type="Proteomes" id="UP000182915">
    <property type="component" value="Chromosome I"/>
</dbReference>
<protein>
    <submittedName>
        <fullName evidence="4">Regulatory protein, luxR family</fullName>
    </submittedName>
</protein>
<sequence length="916" mass="98759">MAVGVIERPAEFRAVTEFLLSAERSPSALVIEGDAGVGKTTLWLAGMAEAEERGFRVLSARAAQAETALAYATVADFLGDVDPDVLAGLPEVQRLAVDRVLLRAEGGGPSTDQGVVAAAFTTALQRLSDERPLLLALDDVQWLDPSSHAVIAFAARRLTGRVGLLLTERSEHEGEGAWQWLKLGEEAEVGRVYVGPLSLGGLHALVSARLGRSFPRPTMVRIADISGGNPFYALELARAIETGASQSVLPATLAELMRQRIGRLESETQVLLLAAAAAATPTVDLLARVTRNTPERTLELLAEATEKGIVSIDGDSVAFAHPLLARSVYTDATRGARRAMHRALAEEVSSPESRARHMALAASSADPSTLEALDEAAATAWARGAPAAAAELLELAIGLGGDTPVRRIDAADQYLHAGDLPRAEKLLEGLTDRVPRGVHRAMALNLLASMRIHNNSFSQAVVMLEQALKHDEGDREVRVRTLLLLSYAQLNEGDFGRALQNVERAAAYAEDVGHHDLTSQVLAVRATIACMCGRGIDWASIQRALALQDTHSQAPIAFRPKANNALLLAWAGRLEEASQQMAVVRNRCIERGAETDLIFVAVFTALIEIWRGRYEEAARIAAETVERSQQLGGEHMRIIAKVIQSLVASYTGREAATRSAAREAMELAAGCGSPRLADWAAVSVGFLEVSLGNHERALQTLQPLIERFPYIPGTEIITVEYVPDAVEAMIALGRVDEAVPMIETLETNGRMVDRAWMLAVGARGRSLWLAARGDVPAAVSMAEKALTHHEWLPMPFERARTLLLLGQLQRRQRQKDTARATLNEALAVFEQLGTPLWAERARAELARLSTAPSGNLGLTASEQRVAELVATGMTTKDVAAALFISPKTVETNLSRIYRKLGIKSRAELGRIFGDEG</sequence>
<keyword evidence="5" id="KW-1185">Reference proteome</keyword>
<dbReference type="RefSeq" id="WP_083405473.1">
    <property type="nucleotide sequence ID" value="NZ_LT629971.1"/>
</dbReference>
<dbReference type="SUPFAM" id="SSF48452">
    <property type="entry name" value="TPR-like"/>
    <property type="match status" value="2"/>
</dbReference>
<dbReference type="PANTHER" id="PTHR16305:SF35">
    <property type="entry name" value="TRANSCRIPTIONAL ACTIVATOR DOMAIN"/>
    <property type="match status" value="1"/>
</dbReference>
<dbReference type="Pfam" id="PF13174">
    <property type="entry name" value="TPR_6"/>
    <property type="match status" value="1"/>
</dbReference>
<accession>A0A1H6IAK8</accession>
<dbReference type="Pfam" id="PF13191">
    <property type="entry name" value="AAA_16"/>
    <property type="match status" value="1"/>
</dbReference>
<dbReference type="GO" id="GO:0004016">
    <property type="term" value="F:adenylate cyclase activity"/>
    <property type="evidence" value="ECO:0007669"/>
    <property type="project" value="TreeGrafter"/>
</dbReference>
<dbReference type="AlphaFoldDB" id="A0A1H6IAK8"/>
<dbReference type="EMBL" id="LT629971">
    <property type="protein sequence ID" value="SEH46285.1"/>
    <property type="molecule type" value="Genomic_DNA"/>
</dbReference>
<dbReference type="PROSITE" id="PS50043">
    <property type="entry name" value="HTH_LUXR_2"/>
    <property type="match status" value="1"/>
</dbReference>
<dbReference type="SUPFAM" id="SSF52540">
    <property type="entry name" value="P-loop containing nucleoside triphosphate hydrolases"/>
    <property type="match status" value="1"/>
</dbReference>
<dbReference type="InterPro" id="IPR041664">
    <property type="entry name" value="AAA_16"/>
</dbReference>
<reference evidence="5" key="1">
    <citation type="submission" date="2016-10" db="EMBL/GenBank/DDBJ databases">
        <authorList>
            <person name="Varghese N."/>
            <person name="Submissions S."/>
        </authorList>
    </citation>
    <scope>NUCLEOTIDE SEQUENCE [LARGE SCALE GENOMIC DNA]</scope>
    <source>
        <strain evidence="5">DSM 45405</strain>
    </source>
</reference>
<keyword evidence="2" id="KW-0067">ATP-binding</keyword>
<dbReference type="OrthoDB" id="3796539at2"/>
<dbReference type="GO" id="GO:0005737">
    <property type="term" value="C:cytoplasm"/>
    <property type="evidence" value="ECO:0007669"/>
    <property type="project" value="TreeGrafter"/>
</dbReference>
<keyword evidence="1" id="KW-0547">Nucleotide-binding</keyword>
<dbReference type="CDD" id="cd06170">
    <property type="entry name" value="LuxR_C_like"/>
    <property type="match status" value="1"/>
</dbReference>
<evidence type="ECO:0000313" key="4">
    <source>
        <dbReference type="EMBL" id="SEH46285.1"/>
    </source>
</evidence>
<evidence type="ECO:0000259" key="3">
    <source>
        <dbReference type="PROSITE" id="PS50043"/>
    </source>
</evidence>
<dbReference type="Gene3D" id="1.10.10.10">
    <property type="entry name" value="Winged helix-like DNA-binding domain superfamily/Winged helix DNA-binding domain"/>
    <property type="match status" value="1"/>
</dbReference>
<dbReference type="GO" id="GO:0005524">
    <property type="term" value="F:ATP binding"/>
    <property type="evidence" value="ECO:0007669"/>
    <property type="project" value="UniProtKB-KW"/>
</dbReference>
<organism evidence="4 5">
    <name type="scientific">Mycolicibacterium rutilum</name>
    <name type="common">Mycobacterium rutilum</name>
    <dbReference type="NCBI Taxonomy" id="370526"/>
    <lineage>
        <taxon>Bacteria</taxon>
        <taxon>Bacillati</taxon>
        <taxon>Actinomycetota</taxon>
        <taxon>Actinomycetes</taxon>
        <taxon>Mycobacteriales</taxon>
        <taxon>Mycobacteriaceae</taxon>
        <taxon>Mycolicibacterium</taxon>
    </lineage>
</organism>
<dbReference type="STRING" id="370526.SAMN04489835_0079"/>
<dbReference type="InterPro" id="IPR000792">
    <property type="entry name" value="Tscrpt_reg_LuxR_C"/>
</dbReference>
<dbReference type="GO" id="GO:0003677">
    <property type="term" value="F:DNA binding"/>
    <property type="evidence" value="ECO:0007669"/>
    <property type="project" value="InterPro"/>
</dbReference>
<dbReference type="GO" id="GO:0006355">
    <property type="term" value="P:regulation of DNA-templated transcription"/>
    <property type="evidence" value="ECO:0007669"/>
    <property type="project" value="InterPro"/>
</dbReference>
<dbReference type="InterPro" id="IPR016032">
    <property type="entry name" value="Sig_transdc_resp-reg_C-effctor"/>
</dbReference>
<dbReference type="SMART" id="SM00028">
    <property type="entry name" value="TPR"/>
    <property type="match status" value="3"/>
</dbReference>
<feature type="domain" description="HTH luxR-type" evidence="3">
    <location>
        <begin position="851"/>
        <end position="916"/>
    </location>
</feature>